<reference evidence="10 11" key="2">
    <citation type="journal article" date="2016" name="Genome Announc.">
        <title>Permanent Draft Genome Sequences for Two Variants of Frankia sp. Strain CpI1, the First Frankia Strain Isolated from Root Nodules of Comptonia peregrina.</title>
        <authorList>
            <person name="Oshone R."/>
            <person name="Hurst S.G.IV."/>
            <person name="Abebe-Akele F."/>
            <person name="Simpson S."/>
            <person name="Morris K."/>
            <person name="Thomas W.K."/>
            <person name="Tisa L.S."/>
        </authorList>
    </citation>
    <scope>NUCLEOTIDE SEQUENCE [LARGE SCALE GENOMIC DNA]</scope>
    <source>
        <strain evidence="11">CpI1-S</strain>
    </source>
</reference>
<feature type="transmembrane region" description="Helical" evidence="8">
    <location>
        <begin position="160"/>
        <end position="181"/>
    </location>
</feature>
<feature type="transmembrane region" description="Helical" evidence="8">
    <location>
        <begin position="31"/>
        <end position="54"/>
    </location>
</feature>
<dbReference type="NCBIfam" id="TIGR00711">
    <property type="entry name" value="efflux_EmrB"/>
    <property type="match status" value="1"/>
</dbReference>
<dbReference type="Pfam" id="PF07690">
    <property type="entry name" value="MFS_1"/>
    <property type="match status" value="1"/>
</dbReference>
<dbReference type="EMBL" id="JYFN01000103">
    <property type="protein sequence ID" value="KJE19494.1"/>
    <property type="molecule type" value="Genomic_DNA"/>
</dbReference>
<proteinExistence type="inferred from homology"/>
<feature type="transmembrane region" description="Helical" evidence="8">
    <location>
        <begin position="74"/>
        <end position="90"/>
    </location>
</feature>
<evidence type="ECO:0000313" key="11">
    <source>
        <dbReference type="Proteomes" id="UP000032545"/>
    </source>
</evidence>
<dbReference type="InterPro" id="IPR020846">
    <property type="entry name" value="MFS_dom"/>
</dbReference>
<feature type="transmembrane region" description="Helical" evidence="8">
    <location>
        <begin position="376"/>
        <end position="402"/>
    </location>
</feature>
<dbReference type="GO" id="GO:0005886">
    <property type="term" value="C:plasma membrane"/>
    <property type="evidence" value="ECO:0007669"/>
    <property type="project" value="UniProtKB-SubCell"/>
</dbReference>
<evidence type="ECO:0000256" key="6">
    <source>
        <dbReference type="ARBA" id="ARBA00022989"/>
    </source>
</evidence>
<feature type="transmembrane region" description="Helical" evidence="8">
    <location>
        <begin position="220"/>
        <end position="238"/>
    </location>
</feature>
<gene>
    <name evidence="10" type="ORF">FF36_06236</name>
</gene>
<dbReference type="PROSITE" id="PS50850">
    <property type="entry name" value="MFS"/>
    <property type="match status" value="1"/>
</dbReference>
<accession>A0A0D8B6D7</accession>
<evidence type="ECO:0000256" key="8">
    <source>
        <dbReference type="SAM" id="Phobius"/>
    </source>
</evidence>
<name>A0A0D8B6D7_9ACTN</name>
<dbReference type="Gene3D" id="1.20.1250.20">
    <property type="entry name" value="MFS general substrate transporter like domains"/>
    <property type="match status" value="1"/>
</dbReference>
<organism evidence="10 11">
    <name type="scientific">Frankia torreyi</name>
    <dbReference type="NCBI Taxonomy" id="1856"/>
    <lineage>
        <taxon>Bacteria</taxon>
        <taxon>Bacillati</taxon>
        <taxon>Actinomycetota</taxon>
        <taxon>Actinomycetes</taxon>
        <taxon>Frankiales</taxon>
        <taxon>Frankiaceae</taxon>
        <taxon>Frankia</taxon>
    </lineage>
</organism>
<feature type="transmembrane region" description="Helical" evidence="8">
    <location>
        <begin position="250"/>
        <end position="267"/>
    </location>
</feature>
<feature type="domain" description="Major facilitator superfamily (MFS) profile" evidence="9">
    <location>
        <begin position="32"/>
        <end position="479"/>
    </location>
</feature>
<keyword evidence="11" id="KW-1185">Reference proteome</keyword>
<dbReference type="InterPro" id="IPR036259">
    <property type="entry name" value="MFS_trans_sf"/>
</dbReference>
<keyword evidence="3" id="KW-0813">Transport</keyword>
<evidence type="ECO:0000256" key="7">
    <source>
        <dbReference type="ARBA" id="ARBA00023136"/>
    </source>
</evidence>
<keyword evidence="4" id="KW-1003">Cell membrane</keyword>
<reference evidence="11" key="1">
    <citation type="submission" date="2015-02" db="EMBL/GenBank/DDBJ databases">
        <title>Draft Genome of Frankia sp. CpI1-S.</title>
        <authorList>
            <person name="Oshone R.T."/>
            <person name="Ngom M."/>
            <person name="Ghodhbane-Gtari F."/>
            <person name="Gtari M."/>
            <person name="Morris K."/>
            <person name="Thomas K."/>
            <person name="Sen A."/>
            <person name="Tisa L.S."/>
        </authorList>
    </citation>
    <scope>NUCLEOTIDE SEQUENCE [LARGE SCALE GENOMIC DNA]</scope>
    <source>
        <strain evidence="11">CpI1-S</strain>
    </source>
</reference>
<keyword evidence="7 8" id="KW-0472">Membrane</keyword>
<evidence type="ECO:0000256" key="4">
    <source>
        <dbReference type="ARBA" id="ARBA00022475"/>
    </source>
</evidence>
<dbReference type="PANTHER" id="PTHR42718">
    <property type="entry name" value="MAJOR FACILITATOR SUPERFAMILY MULTIDRUG TRANSPORTER MFSC"/>
    <property type="match status" value="1"/>
</dbReference>
<dbReference type="SUPFAM" id="SSF103473">
    <property type="entry name" value="MFS general substrate transporter"/>
    <property type="match status" value="1"/>
</dbReference>
<comment type="caution">
    <text evidence="10">The sequence shown here is derived from an EMBL/GenBank/DDBJ whole genome shotgun (WGS) entry which is preliminary data.</text>
</comment>
<feature type="transmembrane region" description="Helical" evidence="8">
    <location>
        <begin position="423"/>
        <end position="441"/>
    </location>
</feature>
<evidence type="ECO:0000256" key="3">
    <source>
        <dbReference type="ARBA" id="ARBA00022448"/>
    </source>
</evidence>
<dbReference type="CDD" id="cd17321">
    <property type="entry name" value="MFS_MMR_MDR_like"/>
    <property type="match status" value="1"/>
</dbReference>
<feature type="transmembrane region" description="Helical" evidence="8">
    <location>
        <begin position="317"/>
        <end position="339"/>
    </location>
</feature>
<dbReference type="InterPro" id="IPR004638">
    <property type="entry name" value="EmrB-like"/>
</dbReference>
<feature type="transmembrane region" description="Helical" evidence="8">
    <location>
        <begin position="288"/>
        <end position="311"/>
    </location>
</feature>
<dbReference type="AlphaFoldDB" id="A0A0D8B6D7"/>
<dbReference type="PRINTS" id="PR01036">
    <property type="entry name" value="TCRTETB"/>
</dbReference>
<feature type="transmembrane region" description="Helical" evidence="8">
    <location>
        <begin position="102"/>
        <end position="124"/>
    </location>
</feature>
<dbReference type="PANTHER" id="PTHR42718:SF9">
    <property type="entry name" value="MAJOR FACILITATOR SUPERFAMILY MULTIDRUG TRANSPORTER MFSC"/>
    <property type="match status" value="1"/>
</dbReference>
<dbReference type="Gene3D" id="1.20.1720.10">
    <property type="entry name" value="Multidrug resistance protein D"/>
    <property type="match status" value="1"/>
</dbReference>
<feature type="transmembrane region" description="Helical" evidence="8">
    <location>
        <begin position="351"/>
        <end position="370"/>
    </location>
</feature>
<evidence type="ECO:0000256" key="5">
    <source>
        <dbReference type="ARBA" id="ARBA00022692"/>
    </source>
</evidence>
<dbReference type="PATRIC" id="fig|1502723.3.peg.758"/>
<dbReference type="GO" id="GO:0022857">
    <property type="term" value="F:transmembrane transporter activity"/>
    <property type="evidence" value="ECO:0007669"/>
    <property type="project" value="InterPro"/>
</dbReference>
<feature type="transmembrane region" description="Helical" evidence="8">
    <location>
        <begin position="453"/>
        <end position="472"/>
    </location>
</feature>
<keyword evidence="5 8" id="KW-0812">Transmembrane</keyword>
<comment type="subcellular location">
    <subcellularLocation>
        <location evidence="1">Cell membrane</location>
        <topology evidence="1">Multi-pass membrane protein</topology>
    </subcellularLocation>
</comment>
<evidence type="ECO:0000259" key="9">
    <source>
        <dbReference type="PROSITE" id="PS50850"/>
    </source>
</evidence>
<evidence type="ECO:0000313" key="10">
    <source>
        <dbReference type="EMBL" id="KJE19494.1"/>
    </source>
</evidence>
<comment type="similarity">
    <text evidence="2">Belongs to the major facilitator superfamily. EmrB family.</text>
</comment>
<evidence type="ECO:0000256" key="2">
    <source>
        <dbReference type="ARBA" id="ARBA00008537"/>
    </source>
</evidence>
<feature type="transmembrane region" description="Helical" evidence="8">
    <location>
        <begin position="130"/>
        <end position="148"/>
    </location>
</feature>
<keyword evidence="6 8" id="KW-1133">Transmembrane helix</keyword>
<dbReference type="InterPro" id="IPR011701">
    <property type="entry name" value="MFS"/>
</dbReference>
<evidence type="ECO:0000256" key="1">
    <source>
        <dbReference type="ARBA" id="ARBA00004651"/>
    </source>
</evidence>
<feature type="transmembrane region" description="Helical" evidence="8">
    <location>
        <begin position="187"/>
        <end position="208"/>
    </location>
</feature>
<dbReference type="Proteomes" id="UP000032545">
    <property type="component" value="Unassembled WGS sequence"/>
</dbReference>
<sequence>MVSMSRLAGDGTPGVSGGAVSAGLSAGRRQVVLAICCSSAFVVAMDATILNVGLPSIKSDLHAADSGLQWTVDAYSLVLASLLLFSGSMGDRFGRRRVFRTGLTLFSFGSLLCSLAPGLGWLIAFRMIQAVGGSMLNPVALAIITNTFTERRERARAIGLWGGVVGLSLALGPVLGGLLVDTAGWRSIFWINVPVGVIAMMLTGRYLPESRAPRARRFDPAGQVLVAVTFGTLAYAIIEAPDAGWAAPRTIVLFLVAALALAGLVGCERRRQDALLDVRFFRSAPFSGATAIAVCAYAAMGGFLFLNTLYLQAVRGYSAMHAGLLTLPMAALAAVMPLISGRLVASHGPRPSLILAGIAISVSGVILSFLGTYTDLAPVICAYVLFGAGFGMVSAPTTNVAVSGMPLAQAGVAGAVAGTSRQIGMTLGVAVLGSVAAHHAAGGSGVTIDPTSAPSWWIMVGCGLAIAVLGVLTTGRWARDTAVRTAALFIPQPAPPGPEVVAVGEWRISCG</sequence>
<protein>
    <submittedName>
        <fullName evidence="10">Drug resistance transporter, EmrB/QacA subfamily</fullName>
    </submittedName>
</protein>